<dbReference type="Proteomes" id="UP001499854">
    <property type="component" value="Unassembled WGS sequence"/>
</dbReference>
<evidence type="ECO:0000313" key="3">
    <source>
        <dbReference type="Proteomes" id="UP001499854"/>
    </source>
</evidence>
<keyword evidence="1" id="KW-1133">Transmembrane helix</keyword>
<organism evidence="2 3">
    <name type="scientific">Catenulispora subtropica</name>
    <dbReference type="NCBI Taxonomy" id="450798"/>
    <lineage>
        <taxon>Bacteria</taxon>
        <taxon>Bacillati</taxon>
        <taxon>Actinomycetota</taxon>
        <taxon>Actinomycetes</taxon>
        <taxon>Catenulisporales</taxon>
        <taxon>Catenulisporaceae</taxon>
        <taxon>Catenulispora</taxon>
    </lineage>
</organism>
<feature type="transmembrane region" description="Helical" evidence="1">
    <location>
        <begin position="46"/>
        <end position="64"/>
    </location>
</feature>
<feature type="transmembrane region" description="Helical" evidence="1">
    <location>
        <begin position="90"/>
        <end position="110"/>
    </location>
</feature>
<keyword evidence="3" id="KW-1185">Reference proteome</keyword>
<feature type="transmembrane region" description="Helical" evidence="1">
    <location>
        <begin position="116"/>
        <end position="137"/>
    </location>
</feature>
<sequence>MSTGTEQGTGTGDGGRRGGGWAVPVTGVLIGCVYLAVFLARHDVPMALFGLGVMVAYVVALRLFSGRWETAALLGGDTGDERRRAIDERAAATTLRVLAPVLVVGFFVSAARGTGATTWAMLSAVVGGVYIVSTIVLTRRG</sequence>
<dbReference type="InterPro" id="IPR019235">
    <property type="entry name" value="DUF2178_TM"/>
</dbReference>
<gene>
    <name evidence="2" type="ORF">GCM10009838_64090</name>
</gene>
<evidence type="ECO:0008006" key="4">
    <source>
        <dbReference type="Google" id="ProtNLM"/>
    </source>
</evidence>
<keyword evidence="1" id="KW-0812">Transmembrane</keyword>
<accession>A0ABN2SSD2</accession>
<keyword evidence="1" id="KW-0472">Membrane</keyword>
<evidence type="ECO:0000313" key="2">
    <source>
        <dbReference type="EMBL" id="GAA1991724.1"/>
    </source>
</evidence>
<comment type="caution">
    <text evidence="2">The sequence shown here is derived from an EMBL/GenBank/DDBJ whole genome shotgun (WGS) entry which is preliminary data.</text>
</comment>
<name>A0ABN2SSD2_9ACTN</name>
<dbReference type="RefSeq" id="WP_344660893.1">
    <property type="nucleotide sequence ID" value="NZ_BAAAQM010000046.1"/>
</dbReference>
<dbReference type="EMBL" id="BAAAQM010000046">
    <property type="protein sequence ID" value="GAA1991724.1"/>
    <property type="molecule type" value="Genomic_DNA"/>
</dbReference>
<reference evidence="2 3" key="1">
    <citation type="journal article" date="2019" name="Int. J. Syst. Evol. Microbiol.">
        <title>The Global Catalogue of Microorganisms (GCM) 10K type strain sequencing project: providing services to taxonomists for standard genome sequencing and annotation.</title>
        <authorList>
            <consortium name="The Broad Institute Genomics Platform"/>
            <consortium name="The Broad Institute Genome Sequencing Center for Infectious Disease"/>
            <person name="Wu L."/>
            <person name="Ma J."/>
        </authorList>
    </citation>
    <scope>NUCLEOTIDE SEQUENCE [LARGE SCALE GENOMIC DNA]</scope>
    <source>
        <strain evidence="2 3">JCM 16013</strain>
    </source>
</reference>
<dbReference type="Pfam" id="PF09946">
    <property type="entry name" value="DUF2178"/>
    <property type="match status" value="1"/>
</dbReference>
<evidence type="ECO:0000256" key="1">
    <source>
        <dbReference type="SAM" id="Phobius"/>
    </source>
</evidence>
<proteinExistence type="predicted"/>
<protein>
    <recommendedName>
        <fullName evidence="4">DUF2178 domain-containing protein</fullName>
    </recommendedName>
</protein>
<feature type="transmembrane region" description="Helical" evidence="1">
    <location>
        <begin position="21"/>
        <end position="40"/>
    </location>
</feature>